<dbReference type="Proteomes" id="UP000002320">
    <property type="component" value="Unassembled WGS sequence"/>
</dbReference>
<dbReference type="STRING" id="7176.B0WL84"/>
<evidence type="ECO:0000259" key="2">
    <source>
        <dbReference type="PROSITE" id="PS50835"/>
    </source>
</evidence>
<feature type="domain" description="Ig-like" evidence="2">
    <location>
        <begin position="247"/>
        <end position="375"/>
    </location>
</feature>
<proteinExistence type="predicted"/>
<dbReference type="VEuPathDB" id="VectorBase:CQUJHB017589"/>
<dbReference type="InterPro" id="IPR035979">
    <property type="entry name" value="RBD_domain_sf"/>
</dbReference>
<dbReference type="InParanoid" id="B0WL84"/>
<name>B0WL84_CULQU</name>
<feature type="region of interest" description="Disordered" evidence="1">
    <location>
        <begin position="91"/>
        <end position="169"/>
    </location>
</feature>
<dbReference type="GO" id="GO:0003676">
    <property type="term" value="F:nucleic acid binding"/>
    <property type="evidence" value="ECO:0007669"/>
    <property type="project" value="InterPro"/>
</dbReference>
<gene>
    <name evidence="4" type="primary">6039980</name>
    <name evidence="3" type="ORF">CpipJ_CPIJ008124</name>
</gene>
<dbReference type="CDD" id="cd00590">
    <property type="entry name" value="RRM_SF"/>
    <property type="match status" value="1"/>
</dbReference>
<evidence type="ECO:0000313" key="3">
    <source>
        <dbReference type="EMBL" id="EDS30274.1"/>
    </source>
</evidence>
<dbReference type="AlphaFoldDB" id="B0WL84"/>
<organism>
    <name type="scientific">Culex quinquefasciatus</name>
    <name type="common">Southern house mosquito</name>
    <name type="synonym">Culex pungens</name>
    <dbReference type="NCBI Taxonomy" id="7176"/>
    <lineage>
        <taxon>Eukaryota</taxon>
        <taxon>Metazoa</taxon>
        <taxon>Ecdysozoa</taxon>
        <taxon>Arthropoda</taxon>
        <taxon>Hexapoda</taxon>
        <taxon>Insecta</taxon>
        <taxon>Pterygota</taxon>
        <taxon>Neoptera</taxon>
        <taxon>Endopterygota</taxon>
        <taxon>Diptera</taxon>
        <taxon>Nematocera</taxon>
        <taxon>Culicoidea</taxon>
        <taxon>Culicidae</taxon>
        <taxon>Culicinae</taxon>
        <taxon>Culicini</taxon>
        <taxon>Culex</taxon>
        <taxon>Culex</taxon>
    </lineage>
</organism>
<dbReference type="KEGG" id="cqu:CpipJ_CPIJ008124"/>
<dbReference type="VEuPathDB" id="VectorBase:CPIJ008124"/>
<keyword evidence="5" id="KW-1185">Reference proteome</keyword>
<dbReference type="EnsemblMetazoa" id="CPIJ008124-RA">
    <property type="protein sequence ID" value="CPIJ008124-PA"/>
    <property type="gene ID" value="CPIJ008124"/>
</dbReference>
<protein>
    <recommendedName>
        <fullName evidence="2">Ig-like domain-containing protein</fullName>
    </recommendedName>
</protein>
<evidence type="ECO:0000313" key="4">
    <source>
        <dbReference type="EnsemblMetazoa" id="CPIJ008124-PA"/>
    </source>
</evidence>
<dbReference type="HOGENOM" id="CLU_647697_0_0_1"/>
<dbReference type="PROSITE" id="PS50835">
    <property type="entry name" value="IG_LIKE"/>
    <property type="match status" value="1"/>
</dbReference>
<dbReference type="InterPro" id="IPR007110">
    <property type="entry name" value="Ig-like_dom"/>
</dbReference>
<accession>B0WL84</accession>
<dbReference type="OrthoDB" id="1879688at2759"/>
<evidence type="ECO:0000313" key="5">
    <source>
        <dbReference type="Proteomes" id="UP000002320"/>
    </source>
</evidence>
<dbReference type="VEuPathDB" id="VectorBase:CQUJHB017856"/>
<dbReference type="EMBL" id="DS231981">
    <property type="protein sequence ID" value="EDS30274.1"/>
    <property type="molecule type" value="Genomic_DNA"/>
</dbReference>
<sequence>MKAVTLSVNKRLWEDFGQFKDCGLRGGIGGRGGREIWITRRAIPEDGTGRNQFAIEEAVSVWCFTFRGRLPPYLMELIVAKVSHPGFDQRVEEQKSNTAKMLPRPPPTSKPEAAVKANPEGSKVEKIGDPQDAKQSRPRQQPELGRGNLREPNSSSGTPSKEGGAGAGRGRVLEKDKASFLPASSFKELQLFHGRNAIRGRNVDSHRLVVVVARDWWLKVNSREDWGRSSRRWRCRSVARETSTTLPESMANSSKIVLIEGGNVTIVLHCCRASKPPSGTVQPGQSTEDWLDPEQIGGYEPESESQTKLLVTNIPRQVEEADILGYLAKFGKIVDWQMQKSVISVQKNSAFECDVQDCAVPVCNRSAADRQRNVPEPNHLTDTTAIPKVFPKSSIRIEEEFLRCLVEQDGSGTVKSCESACPHG</sequence>
<feature type="compositionally biased region" description="Basic and acidic residues" evidence="1">
    <location>
        <begin position="122"/>
        <end position="135"/>
    </location>
</feature>
<dbReference type="SUPFAM" id="SSF54928">
    <property type="entry name" value="RNA-binding domain, RBD"/>
    <property type="match status" value="1"/>
</dbReference>
<evidence type="ECO:0000256" key="1">
    <source>
        <dbReference type="SAM" id="MobiDB-lite"/>
    </source>
</evidence>
<reference evidence="3" key="1">
    <citation type="submission" date="2007-03" db="EMBL/GenBank/DDBJ databases">
        <title>Annotation of Culex pipiens quinquefasciatus.</title>
        <authorList>
            <consortium name="The Broad Institute Genome Sequencing Platform"/>
            <person name="Atkinson P.W."/>
            <person name="Hemingway J."/>
            <person name="Christensen B.M."/>
            <person name="Higgs S."/>
            <person name="Kodira C."/>
            <person name="Hannick L."/>
            <person name="Megy K."/>
            <person name="O'Leary S."/>
            <person name="Pearson M."/>
            <person name="Haas B.J."/>
            <person name="Mauceli E."/>
            <person name="Wortman J.R."/>
            <person name="Lee N.H."/>
            <person name="Guigo R."/>
            <person name="Stanke M."/>
            <person name="Alvarado L."/>
            <person name="Amedeo P."/>
            <person name="Antoine C.H."/>
            <person name="Arensburger P."/>
            <person name="Bidwell S.L."/>
            <person name="Crawford M."/>
            <person name="Camaro F."/>
            <person name="Devon K."/>
            <person name="Engels R."/>
            <person name="Hammond M."/>
            <person name="Howarth C."/>
            <person name="Koehrsen M."/>
            <person name="Lawson D."/>
            <person name="Montgomery P."/>
            <person name="Nene V."/>
            <person name="Nusbaum C."/>
            <person name="Puiu D."/>
            <person name="Romero-Severson J."/>
            <person name="Severson D.W."/>
            <person name="Shumway M."/>
            <person name="Sisk P."/>
            <person name="Stolte C."/>
            <person name="Zeng Q."/>
            <person name="Eisenstadt E."/>
            <person name="Fraser-Liggett C."/>
            <person name="Strausberg R."/>
            <person name="Galagan J."/>
            <person name="Birren B."/>
            <person name="Collins F.H."/>
        </authorList>
    </citation>
    <scope>NUCLEOTIDE SEQUENCE [LARGE SCALE GENOMIC DNA]</scope>
    <source>
        <strain evidence="3">JHB</strain>
    </source>
</reference>
<reference evidence="4" key="2">
    <citation type="submission" date="2021-02" db="UniProtKB">
        <authorList>
            <consortium name="EnsemblMetazoa"/>
        </authorList>
    </citation>
    <scope>IDENTIFICATION</scope>
    <source>
        <strain evidence="4">JHB</strain>
    </source>
</reference>